<dbReference type="OrthoDB" id="10056056at2759"/>
<reference evidence="3" key="2">
    <citation type="submission" date="2017-10" db="EMBL/GenBank/DDBJ databases">
        <title>Ladona fulva Genome sequencing and assembly.</title>
        <authorList>
            <person name="Murali S."/>
            <person name="Richards S."/>
            <person name="Bandaranaike D."/>
            <person name="Bellair M."/>
            <person name="Blankenburg K."/>
            <person name="Chao H."/>
            <person name="Dinh H."/>
            <person name="Doddapaneni H."/>
            <person name="Dugan-Rocha S."/>
            <person name="Elkadiri S."/>
            <person name="Gnanaolivu R."/>
            <person name="Hernandez B."/>
            <person name="Skinner E."/>
            <person name="Javaid M."/>
            <person name="Lee S."/>
            <person name="Li M."/>
            <person name="Ming W."/>
            <person name="Munidasa M."/>
            <person name="Muniz J."/>
            <person name="Nguyen L."/>
            <person name="Hughes D."/>
            <person name="Osuji N."/>
            <person name="Pu L.-L."/>
            <person name="Puazo M."/>
            <person name="Qu C."/>
            <person name="Quiroz J."/>
            <person name="Raj R."/>
            <person name="Weissenberger G."/>
            <person name="Xin Y."/>
            <person name="Zou X."/>
            <person name="Han Y."/>
            <person name="Worley K."/>
            <person name="Muzny D."/>
            <person name="Gibbs R."/>
        </authorList>
    </citation>
    <scope>NUCLEOTIDE SEQUENCE</scope>
    <source>
        <strain evidence="3">Sampled in the wild</strain>
    </source>
</reference>
<proteinExistence type="inferred from homology"/>
<evidence type="ECO:0000256" key="1">
    <source>
        <dbReference type="ARBA" id="ARBA00007369"/>
    </source>
</evidence>
<protein>
    <submittedName>
        <fullName evidence="3">Uncharacterized protein</fullName>
    </submittedName>
</protein>
<dbReference type="PANTHER" id="PTHR11681">
    <property type="entry name" value="NEUROPHYSIN"/>
    <property type="match status" value="1"/>
</dbReference>
<comment type="caution">
    <text evidence="3">The sequence shown here is derived from an EMBL/GenBank/DDBJ whole genome shotgun (WGS) entry which is preliminary data.</text>
</comment>
<dbReference type="GO" id="GO:0005185">
    <property type="term" value="F:neurohypophyseal hormone activity"/>
    <property type="evidence" value="ECO:0007669"/>
    <property type="project" value="InterPro"/>
</dbReference>
<sequence length="213" mass="23312">MDEYFRYIRPDAPDVLQVIKFLAHPSKDVFPTRNEHGPAPMASRSGHLRSPRTYLCVLHYQLPSRRKEVGRRLRKNPVKTVRMISSVLSFKCSRCGFGGRCFGPAICCSLKTGCILAEKSNNLPLLRPCAIEAGLPGACISGSKRCGNSGGRCASDGICCNDVSCSLDSSCKAHSTTLSSAYPESTHSNAVEEIIPAKDYIEEYGMDNSVNRF</sequence>
<evidence type="ECO:0000313" key="4">
    <source>
        <dbReference type="Proteomes" id="UP000792457"/>
    </source>
</evidence>
<evidence type="ECO:0000313" key="3">
    <source>
        <dbReference type="EMBL" id="KAG8236304.1"/>
    </source>
</evidence>
<dbReference type="SUPFAM" id="SSF49606">
    <property type="entry name" value="Neurophysin II"/>
    <property type="match status" value="1"/>
</dbReference>
<dbReference type="AlphaFoldDB" id="A0A8K0KJA3"/>
<dbReference type="SMART" id="SM00003">
    <property type="entry name" value="NH"/>
    <property type="match status" value="1"/>
</dbReference>
<gene>
    <name evidence="3" type="ORF">J437_LFUL016376</name>
</gene>
<dbReference type="EMBL" id="KZ309013">
    <property type="protein sequence ID" value="KAG8236304.1"/>
    <property type="molecule type" value="Genomic_DNA"/>
</dbReference>
<keyword evidence="4" id="KW-1185">Reference proteome</keyword>
<evidence type="ECO:0000256" key="2">
    <source>
        <dbReference type="ARBA" id="ARBA00023157"/>
    </source>
</evidence>
<keyword evidence="2" id="KW-1015">Disulfide bond</keyword>
<dbReference type="GO" id="GO:0030141">
    <property type="term" value="C:secretory granule"/>
    <property type="evidence" value="ECO:0007669"/>
    <property type="project" value="TreeGrafter"/>
</dbReference>
<name>A0A8K0KJA3_LADFU</name>
<dbReference type="GO" id="GO:0005615">
    <property type="term" value="C:extracellular space"/>
    <property type="evidence" value="ECO:0007669"/>
    <property type="project" value="TreeGrafter"/>
</dbReference>
<dbReference type="Proteomes" id="UP000792457">
    <property type="component" value="Unassembled WGS sequence"/>
</dbReference>
<dbReference type="InterPro" id="IPR036387">
    <property type="entry name" value="Neurhyp_horm_dom_sf"/>
</dbReference>
<accession>A0A8K0KJA3</accession>
<dbReference type="PANTHER" id="PTHR11681:SF5">
    <property type="entry name" value="ISOTOCIN"/>
    <property type="match status" value="1"/>
</dbReference>
<dbReference type="InterPro" id="IPR000981">
    <property type="entry name" value="Neurhyp_horm"/>
</dbReference>
<comment type="similarity">
    <text evidence="1">Belongs to the vasopressin/oxytocin family.</text>
</comment>
<organism evidence="3 4">
    <name type="scientific">Ladona fulva</name>
    <name type="common">Scarce chaser dragonfly</name>
    <name type="synonym">Libellula fulva</name>
    <dbReference type="NCBI Taxonomy" id="123851"/>
    <lineage>
        <taxon>Eukaryota</taxon>
        <taxon>Metazoa</taxon>
        <taxon>Ecdysozoa</taxon>
        <taxon>Arthropoda</taxon>
        <taxon>Hexapoda</taxon>
        <taxon>Insecta</taxon>
        <taxon>Pterygota</taxon>
        <taxon>Palaeoptera</taxon>
        <taxon>Odonata</taxon>
        <taxon>Epiprocta</taxon>
        <taxon>Anisoptera</taxon>
        <taxon>Libelluloidea</taxon>
        <taxon>Libellulidae</taxon>
        <taxon>Ladona</taxon>
    </lineage>
</organism>
<dbReference type="PRINTS" id="PR00831">
    <property type="entry name" value="NEUROPHYSIN"/>
</dbReference>
<dbReference type="Pfam" id="PF00184">
    <property type="entry name" value="Hormone_5"/>
    <property type="match status" value="1"/>
</dbReference>
<dbReference type="Gene3D" id="2.60.9.10">
    <property type="entry name" value="Neurohypophysial hormone domain"/>
    <property type="match status" value="1"/>
</dbReference>
<reference evidence="3" key="1">
    <citation type="submission" date="2013-04" db="EMBL/GenBank/DDBJ databases">
        <authorList>
            <person name="Qu J."/>
            <person name="Murali S.C."/>
            <person name="Bandaranaike D."/>
            <person name="Bellair M."/>
            <person name="Blankenburg K."/>
            <person name="Chao H."/>
            <person name="Dinh H."/>
            <person name="Doddapaneni H."/>
            <person name="Downs B."/>
            <person name="Dugan-Rocha S."/>
            <person name="Elkadiri S."/>
            <person name="Gnanaolivu R.D."/>
            <person name="Hernandez B."/>
            <person name="Javaid M."/>
            <person name="Jayaseelan J.C."/>
            <person name="Lee S."/>
            <person name="Li M."/>
            <person name="Ming W."/>
            <person name="Munidasa M."/>
            <person name="Muniz J."/>
            <person name="Nguyen L."/>
            <person name="Ongeri F."/>
            <person name="Osuji N."/>
            <person name="Pu L.-L."/>
            <person name="Puazo M."/>
            <person name="Qu C."/>
            <person name="Quiroz J."/>
            <person name="Raj R."/>
            <person name="Weissenberger G."/>
            <person name="Xin Y."/>
            <person name="Zou X."/>
            <person name="Han Y."/>
            <person name="Richards S."/>
            <person name="Worley K."/>
            <person name="Muzny D."/>
            <person name="Gibbs R."/>
        </authorList>
    </citation>
    <scope>NUCLEOTIDE SEQUENCE</scope>
    <source>
        <strain evidence="3">Sampled in the wild</strain>
    </source>
</reference>